<proteinExistence type="predicted"/>
<evidence type="ECO:0000256" key="1">
    <source>
        <dbReference type="SAM" id="MobiDB-lite"/>
    </source>
</evidence>
<protein>
    <submittedName>
        <fullName evidence="2">Uncharacterized protein</fullName>
    </submittedName>
</protein>
<dbReference type="EMBL" id="FR845719">
    <property type="protein sequence ID" value="CCA54199.1"/>
    <property type="molecule type" value="Genomic_DNA"/>
</dbReference>
<name>F2RB71_STRVP</name>
<dbReference type="HOGENOM" id="CLU_2764194_0_0_11"/>
<sequence>CTTAGSGAVRGTAASAATPAEPVLRGATATRRRSALDRCTHRSCVSRGCTMRSRSFRGMGDASSATVAEM</sequence>
<dbReference type="KEGG" id="sve:SVEN_0912"/>
<dbReference type="AlphaFoldDB" id="F2RB71"/>
<feature type="non-terminal residue" evidence="2">
    <location>
        <position position="1"/>
    </location>
</feature>
<accession>F2RB71</accession>
<evidence type="ECO:0000313" key="2">
    <source>
        <dbReference type="EMBL" id="CCA54199.1"/>
    </source>
</evidence>
<feature type="region of interest" description="Disordered" evidence="1">
    <location>
        <begin position="1"/>
        <end position="32"/>
    </location>
</feature>
<reference evidence="2 3" key="1">
    <citation type="journal article" date="2011" name="BMC Genomics">
        <title>Genome-wide analysis of the role of GlnR in Streptomyces venezuelae provides new insights into global nitrogen regulation in actinomycetes.</title>
        <authorList>
            <person name="Pullan S.T."/>
            <person name="Bibb M.J."/>
            <person name="Merrick M."/>
        </authorList>
    </citation>
    <scope>NUCLEOTIDE SEQUENCE [LARGE SCALE GENOMIC DNA]</scope>
    <source>
        <strain evidence="3">ATCC 10712 / CBS 650.69 / DSM 40230 / JCM 4526 / NBRC 13096 / PD 04745</strain>
    </source>
</reference>
<evidence type="ECO:0000313" key="3">
    <source>
        <dbReference type="Proteomes" id="UP000006854"/>
    </source>
</evidence>
<gene>
    <name evidence="2" type="ordered locus">SVEN_0912</name>
</gene>
<keyword evidence="3" id="KW-1185">Reference proteome</keyword>
<organism evidence="2 3">
    <name type="scientific">Streptomyces venezuelae (strain ATCC 10712 / CBS 650.69 / DSM 40230 / JCM 4526 / NBRC 13096 / PD 04745)</name>
    <dbReference type="NCBI Taxonomy" id="953739"/>
    <lineage>
        <taxon>Bacteria</taxon>
        <taxon>Bacillati</taxon>
        <taxon>Actinomycetota</taxon>
        <taxon>Actinomycetes</taxon>
        <taxon>Kitasatosporales</taxon>
        <taxon>Streptomycetaceae</taxon>
        <taxon>Streptomyces</taxon>
    </lineage>
</organism>
<dbReference type="Proteomes" id="UP000006854">
    <property type="component" value="Chromosome"/>
</dbReference>
<dbReference type="STRING" id="953739.SVEN_0912"/>